<dbReference type="InterPro" id="IPR006571">
    <property type="entry name" value="TLDc_dom"/>
</dbReference>
<comment type="subcellular location">
    <subcellularLocation>
        <location evidence="1">Mitochondrion</location>
    </subcellularLocation>
</comment>
<dbReference type="PANTHER" id="PTHR23354">
    <property type="entry name" value="NUCLEOLAR PROTEIN 7/ESTROGEN RECEPTOR COACTIVATOR-RELATED"/>
    <property type="match status" value="1"/>
</dbReference>
<accession>A0A7S4W5X0</accession>
<reference evidence="7" key="1">
    <citation type="submission" date="2021-01" db="EMBL/GenBank/DDBJ databases">
        <authorList>
            <person name="Corre E."/>
            <person name="Pelletier E."/>
            <person name="Niang G."/>
            <person name="Scheremetjew M."/>
            <person name="Finn R."/>
            <person name="Kale V."/>
            <person name="Holt S."/>
            <person name="Cochrane G."/>
            <person name="Meng A."/>
            <person name="Brown T."/>
            <person name="Cohen L."/>
        </authorList>
    </citation>
    <scope>NUCLEOTIDE SEQUENCE</scope>
    <source>
        <strain evidence="7">GSO104</strain>
    </source>
</reference>
<sequence length="372" mass="41551">MLSCKVSSPPPSLDRDNYDQPYYHKAPASEKSNDEMGTFRSMVTFDGHQILPTEKTMCWGVFALPSSNNSDRAVVWANEGVITPPLTPISVDEEEKYDEEECFCAFPFTKRLSERRKSLSSGSLEKWSMHKNQTLTDRTVPWEDDVSESEEEDDPLPRVEDFIPVNIDKEPPSVLEEYPPILTEPMMQQLSDRGLPLTAKLMKWSRVYSITRDGDNFQTMIQNCASYYHTVVVIKTTTGDILGGYADSPWKKQHGYQSGTSFYGSGQAFLFATNPVVEADDVRDNQGQDTSSSPYVHIYHWTGENSYCQVCDEEGGRIAMGGGGSFGLLVQDNFIIGSSGRCSTFGNPPLTSEGDGFDVLEMEVYGLKTALF</sequence>
<dbReference type="PROSITE" id="PS51886">
    <property type="entry name" value="TLDC"/>
    <property type="match status" value="1"/>
</dbReference>
<keyword evidence="3" id="KW-0496">Mitochondrion</keyword>
<dbReference type="AlphaFoldDB" id="A0A7S4W5X0"/>
<dbReference type="GO" id="GO:0005739">
    <property type="term" value="C:mitochondrion"/>
    <property type="evidence" value="ECO:0007669"/>
    <property type="project" value="UniProtKB-SubCell"/>
</dbReference>
<evidence type="ECO:0000256" key="4">
    <source>
        <dbReference type="ARBA" id="ARBA00040604"/>
    </source>
</evidence>
<evidence type="ECO:0000256" key="5">
    <source>
        <dbReference type="SAM" id="MobiDB-lite"/>
    </source>
</evidence>
<evidence type="ECO:0000313" key="7">
    <source>
        <dbReference type="EMBL" id="CAE4654803.1"/>
    </source>
</evidence>
<organism evidence="7">
    <name type="scientific">Ditylum brightwellii</name>
    <dbReference type="NCBI Taxonomy" id="49249"/>
    <lineage>
        <taxon>Eukaryota</taxon>
        <taxon>Sar</taxon>
        <taxon>Stramenopiles</taxon>
        <taxon>Ochrophyta</taxon>
        <taxon>Bacillariophyta</taxon>
        <taxon>Mediophyceae</taxon>
        <taxon>Lithodesmiophycidae</taxon>
        <taxon>Lithodesmiales</taxon>
        <taxon>Lithodesmiaceae</taxon>
        <taxon>Ditylum</taxon>
    </lineage>
</organism>
<feature type="region of interest" description="Disordered" evidence="5">
    <location>
        <begin position="1"/>
        <end position="35"/>
    </location>
</feature>
<evidence type="ECO:0000256" key="1">
    <source>
        <dbReference type="ARBA" id="ARBA00004173"/>
    </source>
</evidence>
<name>A0A7S4W5X0_9STRA</name>
<dbReference type="SMART" id="SM00584">
    <property type="entry name" value="TLDc"/>
    <property type="match status" value="1"/>
</dbReference>
<evidence type="ECO:0000256" key="3">
    <source>
        <dbReference type="ARBA" id="ARBA00023128"/>
    </source>
</evidence>
<feature type="domain" description="TLDc" evidence="6">
    <location>
        <begin position="180"/>
        <end position="368"/>
    </location>
</feature>
<proteinExistence type="inferred from homology"/>
<evidence type="ECO:0000256" key="2">
    <source>
        <dbReference type="ARBA" id="ARBA00009540"/>
    </source>
</evidence>
<dbReference type="PANTHER" id="PTHR23354:SF62">
    <property type="entry name" value="MUSTARD, ISOFORM V"/>
    <property type="match status" value="1"/>
</dbReference>
<evidence type="ECO:0000259" key="6">
    <source>
        <dbReference type="PROSITE" id="PS51886"/>
    </source>
</evidence>
<gene>
    <name evidence="7" type="ORF">DBRI00130_LOCUS38911</name>
</gene>
<comment type="similarity">
    <text evidence="2">Belongs to the OXR1 family.</text>
</comment>
<dbReference type="EMBL" id="HBNS01053394">
    <property type="protein sequence ID" value="CAE4654803.1"/>
    <property type="molecule type" value="Transcribed_RNA"/>
</dbReference>
<dbReference type="Pfam" id="PF07534">
    <property type="entry name" value="TLD"/>
    <property type="match status" value="1"/>
</dbReference>
<protein>
    <recommendedName>
        <fullName evidence="4">Oxidation resistance protein 1</fullName>
    </recommendedName>
</protein>